<dbReference type="SUPFAM" id="SSF50494">
    <property type="entry name" value="Trypsin-like serine proteases"/>
    <property type="match status" value="1"/>
</dbReference>
<dbReference type="InterPro" id="IPR036034">
    <property type="entry name" value="PDZ_sf"/>
</dbReference>
<evidence type="ECO:0000313" key="5">
    <source>
        <dbReference type="EMBL" id="MBR1134626.1"/>
    </source>
</evidence>
<evidence type="ECO:0000313" key="6">
    <source>
        <dbReference type="Proteomes" id="UP001314635"/>
    </source>
</evidence>
<dbReference type="InterPro" id="IPR051201">
    <property type="entry name" value="Chloro_Bact_Ser_Proteases"/>
</dbReference>
<reference evidence="6" key="1">
    <citation type="journal article" date="2021" name="ISME J.">
        <title>Evolutionary origin and ecological implication of a unique nif island in free-living Bradyrhizobium lineages.</title>
        <authorList>
            <person name="Tao J."/>
        </authorList>
    </citation>
    <scope>NUCLEOTIDE SEQUENCE [LARGE SCALE GENOMIC DNA]</scope>
    <source>
        <strain evidence="6">SZCCT0094</strain>
    </source>
</reference>
<dbReference type="InterPro" id="IPR009003">
    <property type="entry name" value="Peptidase_S1_PA"/>
</dbReference>
<dbReference type="RefSeq" id="WP_012044919.1">
    <property type="nucleotide sequence ID" value="NZ_JABFDP010000005.1"/>
</dbReference>
<comment type="caution">
    <text evidence="5">The sequence shown here is derived from an EMBL/GenBank/DDBJ whole genome shotgun (WGS) entry which is preliminary data.</text>
</comment>
<dbReference type="PANTHER" id="PTHR43343:SF3">
    <property type="entry name" value="PROTEASE DO-LIKE 8, CHLOROPLASTIC"/>
    <property type="match status" value="1"/>
</dbReference>
<protein>
    <submittedName>
        <fullName evidence="5">Trypsin-like peptidase domain-containing protein</fullName>
    </submittedName>
</protein>
<accession>A0ABS5G1P9</accession>
<proteinExistence type="inferred from homology"/>
<dbReference type="Proteomes" id="UP001314635">
    <property type="component" value="Unassembled WGS sequence"/>
</dbReference>
<comment type="similarity">
    <text evidence="1">Belongs to the peptidase S1C family.</text>
</comment>
<feature type="domain" description="PDZ" evidence="4">
    <location>
        <begin position="261"/>
        <end position="361"/>
    </location>
</feature>
<dbReference type="Pfam" id="PF13180">
    <property type="entry name" value="PDZ_2"/>
    <property type="match status" value="1"/>
</dbReference>
<dbReference type="EMBL" id="JAFCLK010000002">
    <property type="protein sequence ID" value="MBR1134626.1"/>
    <property type="molecule type" value="Genomic_DNA"/>
</dbReference>
<evidence type="ECO:0000256" key="1">
    <source>
        <dbReference type="ARBA" id="ARBA00010541"/>
    </source>
</evidence>
<keyword evidence="6" id="KW-1185">Reference proteome</keyword>
<dbReference type="Pfam" id="PF13365">
    <property type="entry name" value="Trypsin_2"/>
    <property type="match status" value="1"/>
</dbReference>
<dbReference type="Gene3D" id="2.40.10.10">
    <property type="entry name" value="Trypsin-like serine proteases"/>
    <property type="match status" value="2"/>
</dbReference>
<dbReference type="InterPro" id="IPR043504">
    <property type="entry name" value="Peptidase_S1_PA_chymotrypsin"/>
</dbReference>
<name>A0ABS5G1P9_9BRAD</name>
<gene>
    <name evidence="5" type="ORF">JQ619_02475</name>
</gene>
<dbReference type="InterPro" id="IPR001478">
    <property type="entry name" value="PDZ"/>
</dbReference>
<sequence>MSRWSFAARLLAVAATALLLMMAWQTFPLIQAEILGLRAKPREITARGDLAADEKSTIALFESRSGSVVFITTVQQSVNAWTGDAQQERSGTGSGFVWDDLGHVVTNYHVIEGATEALVSLTDGRSFRAALVGANPENDLAVLLIGVGTDRPKPLPIGTSADLKVGQKVFAIGNPFGLSSTLTTGIVSALNRNLQVTQERTLNGLIQTDAAINPGNSGGPLLDSAGRLIGVNTAIYSPSGASAGIGFAVPVDKVNRIVPRLIASGRYVSPSLGIRTDPKANEALSARLNMSGVFVLDVEPDSAAEKAGLIPARLTRDGGFALGDVLLAIDGQVVDSPDDMTRALETKTPGDRVVLRVRRAGKTIEVRVTLDVAR</sequence>
<evidence type="ECO:0000256" key="2">
    <source>
        <dbReference type="ARBA" id="ARBA00022670"/>
    </source>
</evidence>
<dbReference type="PANTHER" id="PTHR43343">
    <property type="entry name" value="PEPTIDASE S12"/>
    <property type="match status" value="1"/>
</dbReference>
<dbReference type="SUPFAM" id="SSF50156">
    <property type="entry name" value="PDZ domain-like"/>
    <property type="match status" value="1"/>
</dbReference>
<evidence type="ECO:0000259" key="4">
    <source>
        <dbReference type="PROSITE" id="PS50106"/>
    </source>
</evidence>
<organism evidence="5 6">
    <name type="scientific">Bradyrhizobium denitrificans</name>
    <dbReference type="NCBI Taxonomy" id="2734912"/>
    <lineage>
        <taxon>Bacteria</taxon>
        <taxon>Pseudomonadati</taxon>
        <taxon>Pseudomonadota</taxon>
        <taxon>Alphaproteobacteria</taxon>
        <taxon>Hyphomicrobiales</taxon>
        <taxon>Nitrobacteraceae</taxon>
        <taxon>Bradyrhizobium</taxon>
    </lineage>
</organism>
<dbReference type="PRINTS" id="PR00834">
    <property type="entry name" value="PROTEASES2C"/>
</dbReference>
<keyword evidence="3" id="KW-0378">Hydrolase</keyword>
<dbReference type="Gene3D" id="2.30.42.10">
    <property type="match status" value="1"/>
</dbReference>
<keyword evidence="2" id="KW-0645">Protease</keyword>
<dbReference type="InterPro" id="IPR001940">
    <property type="entry name" value="Peptidase_S1C"/>
</dbReference>
<evidence type="ECO:0000256" key="3">
    <source>
        <dbReference type="ARBA" id="ARBA00022801"/>
    </source>
</evidence>
<dbReference type="PROSITE" id="PS50106">
    <property type="entry name" value="PDZ"/>
    <property type="match status" value="1"/>
</dbReference>
<dbReference type="SMART" id="SM00228">
    <property type="entry name" value="PDZ"/>
    <property type="match status" value="1"/>
</dbReference>